<organism evidence="1 2">
    <name type="scientific">Acidisoma silvae</name>
    <dbReference type="NCBI Taxonomy" id="2802396"/>
    <lineage>
        <taxon>Bacteria</taxon>
        <taxon>Pseudomonadati</taxon>
        <taxon>Pseudomonadota</taxon>
        <taxon>Alphaproteobacteria</taxon>
        <taxon>Acetobacterales</taxon>
        <taxon>Acidocellaceae</taxon>
        <taxon>Acidisoma</taxon>
    </lineage>
</organism>
<accession>A0A963YV50</accession>
<evidence type="ECO:0000313" key="1">
    <source>
        <dbReference type="EMBL" id="MCB8877594.1"/>
    </source>
</evidence>
<reference evidence="1" key="2">
    <citation type="submission" date="2021-01" db="EMBL/GenBank/DDBJ databases">
        <authorList>
            <person name="Mieszkin S."/>
            <person name="Pouder E."/>
            <person name="Alain K."/>
        </authorList>
    </citation>
    <scope>NUCLEOTIDE SEQUENCE</scope>
    <source>
        <strain evidence="1">HW T2.11</strain>
    </source>
</reference>
<evidence type="ECO:0000313" key="2">
    <source>
        <dbReference type="Proteomes" id="UP000708298"/>
    </source>
</evidence>
<keyword evidence="2" id="KW-1185">Reference proteome</keyword>
<dbReference type="AlphaFoldDB" id="A0A963YV50"/>
<sequence>MPDLDFSHLANASSEQVTEMRVAVLGTAEIDRMVGHMRASRETAESKATPTVNRMVAHMRKSRGI</sequence>
<name>A0A963YV50_9PROT</name>
<dbReference type="Proteomes" id="UP000708298">
    <property type="component" value="Unassembled WGS sequence"/>
</dbReference>
<protein>
    <submittedName>
        <fullName evidence="1">Uncharacterized protein</fullName>
    </submittedName>
</protein>
<reference evidence="1" key="1">
    <citation type="journal article" date="2021" name="Microorganisms">
        <title>Acidisoma silvae sp. nov. and Acidisomacellulosilytica sp. nov., Two Acidophilic Bacteria Isolated from Decaying Wood, Hydrolyzing Cellulose and Producing Poly-3-hydroxybutyrate.</title>
        <authorList>
            <person name="Mieszkin S."/>
            <person name="Pouder E."/>
            <person name="Uroz S."/>
            <person name="Simon-Colin C."/>
            <person name="Alain K."/>
        </authorList>
    </citation>
    <scope>NUCLEOTIDE SEQUENCE</scope>
    <source>
        <strain evidence="1">HW T2.11</strain>
    </source>
</reference>
<dbReference type="EMBL" id="JAESVB010000015">
    <property type="protein sequence ID" value="MCB8877594.1"/>
    <property type="molecule type" value="Genomic_DNA"/>
</dbReference>
<dbReference type="RefSeq" id="WP_227323242.1">
    <property type="nucleotide sequence ID" value="NZ_JAESVB010000015.1"/>
</dbReference>
<proteinExistence type="predicted"/>
<gene>
    <name evidence="1" type="ORF">ASILVAE211_20535</name>
</gene>
<comment type="caution">
    <text evidence="1">The sequence shown here is derived from an EMBL/GenBank/DDBJ whole genome shotgun (WGS) entry which is preliminary data.</text>
</comment>